<dbReference type="PANTHER" id="PTHR34308:SF1">
    <property type="entry name" value="COBALAMIN BIOSYNTHESIS PROTEIN CBIB"/>
    <property type="match status" value="1"/>
</dbReference>
<keyword evidence="7 9" id="KW-1133">Transmembrane helix</keyword>
<evidence type="ECO:0000256" key="3">
    <source>
        <dbReference type="ARBA" id="ARBA00006263"/>
    </source>
</evidence>
<comment type="similarity">
    <text evidence="3 9">Belongs to the CobD/CbiB family.</text>
</comment>
<accession>G7V602</accession>
<dbReference type="HAMAP" id="MF_00024">
    <property type="entry name" value="CobD_CbiB"/>
    <property type="match status" value="1"/>
</dbReference>
<keyword evidence="4 9" id="KW-1003">Cell membrane</keyword>
<comment type="pathway">
    <text evidence="2 9">Cofactor biosynthesis; adenosylcobalamin biosynthesis.</text>
</comment>
<dbReference type="Pfam" id="PF03186">
    <property type="entry name" value="CobD_Cbib"/>
    <property type="match status" value="1"/>
</dbReference>
<dbReference type="AlphaFoldDB" id="G7V602"/>
<feature type="transmembrane region" description="Helical" evidence="9">
    <location>
        <begin position="49"/>
        <end position="69"/>
    </location>
</feature>
<evidence type="ECO:0000313" key="11">
    <source>
        <dbReference type="Proteomes" id="UP000005868"/>
    </source>
</evidence>
<evidence type="ECO:0000256" key="1">
    <source>
        <dbReference type="ARBA" id="ARBA00004651"/>
    </source>
</evidence>
<dbReference type="eggNOG" id="COG1270">
    <property type="taxonomic scope" value="Bacteria"/>
</dbReference>
<feature type="transmembrane region" description="Helical" evidence="9">
    <location>
        <begin position="201"/>
        <end position="222"/>
    </location>
</feature>
<proteinExistence type="inferred from homology"/>
<evidence type="ECO:0000256" key="8">
    <source>
        <dbReference type="ARBA" id="ARBA00023136"/>
    </source>
</evidence>
<dbReference type="KEGG" id="tli:Tlie_0161"/>
<evidence type="ECO:0000256" key="5">
    <source>
        <dbReference type="ARBA" id="ARBA00022573"/>
    </source>
</evidence>
<feature type="transmembrane region" description="Helical" evidence="9">
    <location>
        <begin position="153"/>
        <end position="170"/>
    </location>
</feature>
<dbReference type="PANTHER" id="PTHR34308">
    <property type="entry name" value="COBALAMIN BIOSYNTHESIS PROTEIN CBIB"/>
    <property type="match status" value="1"/>
</dbReference>
<evidence type="ECO:0000256" key="7">
    <source>
        <dbReference type="ARBA" id="ARBA00022989"/>
    </source>
</evidence>
<reference evidence="11" key="1">
    <citation type="submission" date="2011-10" db="EMBL/GenBank/DDBJ databases">
        <title>The complete genome of chromosome of Thermovirga lienii DSM 17291.</title>
        <authorList>
            <consortium name="US DOE Joint Genome Institute (JGI-PGF)"/>
            <person name="Lucas S."/>
            <person name="Copeland A."/>
            <person name="Lapidus A."/>
            <person name="Glavina del Rio T."/>
            <person name="Dalin E."/>
            <person name="Tice H."/>
            <person name="Bruce D."/>
            <person name="Goodwin L."/>
            <person name="Pitluck S."/>
            <person name="Peters L."/>
            <person name="Mikhailova N."/>
            <person name="Saunders E."/>
            <person name="Kyrpides N."/>
            <person name="Mavromatis K."/>
            <person name="Ivanova N."/>
            <person name="Last F.I."/>
            <person name="Brettin T."/>
            <person name="Detter J.C."/>
            <person name="Han C."/>
            <person name="Larimer F."/>
            <person name="Land M."/>
            <person name="Hauser L."/>
            <person name="Markowitz V."/>
            <person name="Cheng J.-F."/>
            <person name="Hugenholtz P."/>
            <person name="Woyke T."/>
            <person name="Wu D."/>
            <person name="Spring S."/>
            <person name="Schroeder M."/>
            <person name="Brambilla E.-M."/>
            <person name="Klenk H.-P."/>
            <person name="Eisen J.A."/>
        </authorList>
    </citation>
    <scope>NUCLEOTIDE SEQUENCE [LARGE SCALE GENOMIC DNA]</scope>
    <source>
        <strain evidence="11">ATCC BAA-1197 / DSM 17291 / Cas60314</strain>
    </source>
</reference>
<name>G7V602_THELD</name>
<sequence length="308" mass="33564">MAFAVDLVFGDPYGFPHPVRGIGWLVAKTERFIRNRFTTARGLKVSGTFMAFCVPALVWGVAFSVLEIAGFIHPLLYHLLNILMLYTTLSVKSLGYEVGKVHKALRKGDIVGAQKALSYLVSRETKDLDDQGIIRAAVETVAENTVDGVISPLFYAFLGGAPLAMCYKAINTLDSMVGYKNEKYIHLGWASARLDDLANFIPARLAGLIIPLASGVCGFHMFNSFRIVLRDRRNHASPNAGFPEAAVAGALGVQLGGESTYFGKKIKKPTLGDPMVPLEPKHIKAGIRIMYTAATIMVTAGFLISRWV</sequence>
<dbReference type="GO" id="GO:0005886">
    <property type="term" value="C:plasma membrane"/>
    <property type="evidence" value="ECO:0007669"/>
    <property type="project" value="UniProtKB-SubCell"/>
</dbReference>
<gene>
    <name evidence="9" type="primary">cobD</name>
    <name evidence="10" type="ordered locus">Tlie_0161</name>
</gene>
<evidence type="ECO:0000256" key="6">
    <source>
        <dbReference type="ARBA" id="ARBA00022692"/>
    </source>
</evidence>
<feature type="transmembrane region" description="Helical" evidence="9">
    <location>
        <begin position="289"/>
        <end position="307"/>
    </location>
</feature>
<organism evidence="10 11">
    <name type="scientific">Thermovirga lienii (strain ATCC BAA-1197 / DSM 17291 / Cas60314)</name>
    <dbReference type="NCBI Taxonomy" id="580340"/>
    <lineage>
        <taxon>Bacteria</taxon>
        <taxon>Thermotogati</taxon>
        <taxon>Synergistota</taxon>
        <taxon>Synergistia</taxon>
        <taxon>Synergistales</taxon>
        <taxon>Thermovirgaceae</taxon>
        <taxon>Thermovirga</taxon>
    </lineage>
</organism>
<dbReference type="EMBL" id="CP003096">
    <property type="protein sequence ID" value="AER65907.1"/>
    <property type="molecule type" value="Genomic_DNA"/>
</dbReference>
<comment type="function">
    <text evidence="9">Converts cobyric acid to cobinamide by the addition of aminopropanol on the F carboxylic group.</text>
</comment>
<keyword evidence="5 9" id="KW-0169">Cobalamin biosynthesis</keyword>
<evidence type="ECO:0000313" key="10">
    <source>
        <dbReference type="EMBL" id="AER65907.1"/>
    </source>
</evidence>
<dbReference type="HOGENOM" id="CLU_054212_0_0_0"/>
<evidence type="ECO:0000256" key="4">
    <source>
        <dbReference type="ARBA" id="ARBA00022475"/>
    </source>
</evidence>
<dbReference type="Proteomes" id="UP000005868">
    <property type="component" value="Chromosome"/>
</dbReference>
<dbReference type="InterPro" id="IPR004485">
    <property type="entry name" value="Cobalamin_biosynth_CobD/CbiB"/>
</dbReference>
<dbReference type="GO" id="GO:0009236">
    <property type="term" value="P:cobalamin biosynthetic process"/>
    <property type="evidence" value="ECO:0007669"/>
    <property type="project" value="UniProtKB-UniRule"/>
</dbReference>
<protein>
    <recommendedName>
        <fullName evidence="9">Cobalamin biosynthesis protein CobD</fullName>
    </recommendedName>
</protein>
<reference evidence="10 11" key="2">
    <citation type="journal article" date="2012" name="Stand. Genomic Sci.">
        <title>Genome sequence of the moderately thermophilic, amino-acid-degrading and sulfur-reducing bacterium Thermovirga lienii type strain (Cas60314(T)).</title>
        <authorList>
            <person name="Goker M."/>
            <person name="Saunders E."/>
            <person name="Lapidus A."/>
            <person name="Nolan M."/>
            <person name="Lucas S."/>
            <person name="Hammon N."/>
            <person name="Deshpande S."/>
            <person name="Cheng J.F."/>
            <person name="Han C."/>
            <person name="Tapia R."/>
            <person name="Goodwin L.A."/>
            <person name="Pitluck S."/>
            <person name="Liolios K."/>
            <person name="Mavromatis K."/>
            <person name="Pagani I."/>
            <person name="Ivanova N."/>
            <person name="Mikhailova N."/>
            <person name="Pati A."/>
            <person name="Chen A."/>
            <person name="Palaniappan K."/>
            <person name="Land M."/>
            <person name="Chang Y.J."/>
            <person name="Jeffries C.D."/>
            <person name="Brambilla E.M."/>
            <person name="Rohde M."/>
            <person name="Spring S."/>
            <person name="Detter J.C."/>
            <person name="Woyke T."/>
            <person name="Bristow J."/>
            <person name="Eisen J.A."/>
            <person name="Markowitz V."/>
            <person name="Hugenholtz P."/>
            <person name="Kyrpides N.C."/>
            <person name="Klenk H.P."/>
        </authorList>
    </citation>
    <scope>NUCLEOTIDE SEQUENCE [LARGE SCALE GENOMIC DNA]</scope>
    <source>
        <strain evidence="11">ATCC BAA-1197 / DSM 17291 / Cas60314</strain>
    </source>
</reference>
<dbReference type="UniPathway" id="UPA00148"/>
<evidence type="ECO:0000256" key="9">
    <source>
        <dbReference type="HAMAP-Rule" id="MF_00024"/>
    </source>
</evidence>
<keyword evidence="6 9" id="KW-0812">Transmembrane</keyword>
<keyword evidence="11" id="KW-1185">Reference proteome</keyword>
<dbReference type="GO" id="GO:0048472">
    <property type="term" value="F:threonine-phosphate decarboxylase activity"/>
    <property type="evidence" value="ECO:0007669"/>
    <property type="project" value="InterPro"/>
</dbReference>
<comment type="subcellular location">
    <subcellularLocation>
        <location evidence="1 9">Cell membrane</location>
        <topology evidence="1 9">Multi-pass membrane protein</topology>
    </subcellularLocation>
</comment>
<keyword evidence="8 9" id="KW-0472">Membrane</keyword>
<dbReference type="NCBIfam" id="TIGR00380">
    <property type="entry name" value="cobal_cbiB"/>
    <property type="match status" value="1"/>
</dbReference>
<evidence type="ECO:0000256" key="2">
    <source>
        <dbReference type="ARBA" id="ARBA00004953"/>
    </source>
</evidence>
<dbReference type="GO" id="GO:0015420">
    <property type="term" value="F:ABC-type vitamin B12 transporter activity"/>
    <property type="evidence" value="ECO:0007669"/>
    <property type="project" value="UniProtKB-UniRule"/>
</dbReference>
<feature type="transmembrane region" description="Helical" evidence="9">
    <location>
        <begin position="75"/>
        <end position="96"/>
    </location>
</feature>
<dbReference type="STRING" id="580340.Tlie_0161"/>